<evidence type="ECO:0008006" key="5">
    <source>
        <dbReference type="Google" id="ProtNLM"/>
    </source>
</evidence>
<dbReference type="PROSITE" id="PS51257">
    <property type="entry name" value="PROKAR_LIPOPROTEIN"/>
    <property type="match status" value="1"/>
</dbReference>
<evidence type="ECO:0000256" key="1">
    <source>
        <dbReference type="SAM" id="MobiDB-lite"/>
    </source>
</evidence>
<evidence type="ECO:0000313" key="3">
    <source>
        <dbReference type="EMBL" id="RCK80078.1"/>
    </source>
</evidence>
<feature type="region of interest" description="Disordered" evidence="1">
    <location>
        <begin position="121"/>
        <end position="142"/>
    </location>
</feature>
<evidence type="ECO:0000313" key="4">
    <source>
        <dbReference type="Proteomes" id="UP000252355"/>
    </source>
</evidence>
<name>A0A367ZPM2_9BACT</name>
<proteinExistence type="predicted"/>
<dbReference type="Proteomes" id="UP000252355">
    <property type="component" value="Unassembled WGS sequence"/>
</dbReference>
<dbReference type="AlphaFoldDB" id="A0A367ZPM2"/>
<organism evidence="3 4">
    <name type="scientific">Candidatus Ozemobacter sibiricus</name>
    <dbReference type="NCBI Taxonomy" id="2268124"/>
    <lineage>
        <taxon>Bacteria</taxon>
        <taxon>Candidatus Ozemobacteria</taxon>
        <taxon>Candidatus Ozemobacterales</taxon>
        <taxon>Candidatus Ozemobacteraceae</taxon>
        <taxon>Candidatus Ozemobacter</taxon>
    </lineage>
</organism>
<feature type="signal peptide" evidence="2">
    <location>
        <begin position="1"/>
        <end position="21"/>
    </location>
</feature>
<sequence length="214" mass="22187">MRIRRLATLFVAGLLFTTLLGCQNSPGQVFSPTSDLHVVGVQPAFVQPKESSSSSSSSSSATTVTLPAVNVYFRITNGVSAFLENYQIRYLAANGQPLANGRFDHAGALSVFLQAAALGGGTASDTSTGTGTGTSTSTSSGGGQTIISQYTGYCAIEVMNPAVHSYMTNGTASYTDDISPVVANVTLRGRDLNDHALSASFNVTLSTTVLVEEN</sequence>
<dbReference type="EMBL" id="QOQW01000008">
    <property type="protein sequence ID" value="RCK80078.1"/>
    <property type="molecule type" value="Genomic_DNA"/>
</dbReference>
<protein>
    <recommendedName>
        <fullName evidence="5">Lipoprotein</fullName>
    </recommendedName>
</protein>
<comment type="caution">
    <text evidence="3">The sequence shown here is derived from an EMBL/GenBank/DDBJ whole genome shotgun (WGS) entry which is preliminary data.</text>
</comment>
<accession>A0A367ZPM2</accession>
<keyword evidence="2" id="KW-0732">Signal</keyword>
<feature type="compositionally biased region" description="Low complexity" evidence="1">
    <location>
        <begin position="123"/>
        <end position="139"/>
    </location>
</feature>
<evidence type="ECO:0000256" key="2">
    <source>
        <dbReference type="SAM" id="SignalP"/>
    </source>
</evidence>
<gene>
    <name evidence="3" type="ORF">OZSIB_3582</name>
</gene>
<feature type="chain" id="PRO_5016578843" description="Lipoprotein" evidence="2">
    <location>
        <begin position="22"/>
        <end position="214"/>
    </location>
</feature>
<reference evidence="3 4" key="1">
    <citation type="submission" date="2018-05" db="EMBL/GenBank/DDBJ databases">
        <title>A metagenomic window into the 2 km-deep terrestrial subsurface aquifer revealed taxonomically and functionally diverse microbial community comprising novel uncultured bacterial lineages.</title>
        <authorList>
            <person name="Kadnikov V.V."/>
            <person name="Mardanov A.V."/>
            <person name="Beletsky A.V."/>
            <person name="Banks D."/>
            <person name="Pimenov N.V."/>
            <person name="Frank Y.A."/>
            <person name="Karnachuk O.V."/>
            <person name="Ravin N.V."/>
        </authorList>
    </citation>
    <scope>NUCLEOTIDE SEQUENCE [LARGE SCALE GENOMIC DNA]</scope>
    <source>
        <strain evidence="3">BY5</strain>
    </source>
</reference>